<dbReference type="PROSITE" id="PS51257">
    <property type="entry name" value="PROKAR_LIPOPROTEIN"/>
    <property type="match status" value="1"/>
</dbReference>
<dbReference type="Gene3D" id="2.60.40.1890">
    <property type="entry name" value="PCu(A)C copper chaperone"/>
    <property type="match status" value="1"/>
</dbReference>
<dbReference type="PANTHER" id="PTHR36302:SF1">
    <property type="entry name" value="COPPER CHAPERONE PCU(A)C"/>
    <property type="match status" value="1"/>
</dbReference>
<gene>
    <name evidence="2" type="ORF">Aph01nite_22640</name>
</gene>
<accession>A0A919Q7N0</accession>
<reference evidence="2" key="1">
    <citation type="submission" date="2021-01" db="EMBL/GenBank/DDBJ databases">
        <title>Whole genome shotgun sequence of Acrocarpospora phusangensis NBRC 108782.</title>
        <authorList>
            <person name="Komaki H."/>
            <person name="Tamura T."/>
        </authorList>
    </citation>
    <scope>NUCLEOTIDE SEQUENCE</scope>
    <source>
        <strain evidence="2">NBRC 108782</strain>
    </source>
</reference>
<organism evidence="2 3">
    <name type="scientific">Acrocarpospora phusangensis</name>
    <dbReference type="NCBI Taxonomy" id="1070424"/>
    <lineage>
        <taxon>Bacteria</taxon>
        <taxon>Bacillati</taxon>
        <taxon>Actinomycetota</taxon>
        <taxon>Actinomycetes</taxon>
        <taxon>Streptosporangiales</taxon>
        <taxon>Streptosporangiaceae</taxon>
        <taxon>Acrocarpospora</taxon>
    </lineage>
</organism>
<proteinExistence type="predicted"/>
<sequence>MRKGIPMSSRHVFVTLAIAAVATVSACGARQTASPAAVVAPAAVASPSAAAPALTITDPWVKTTKEGMTAAFGTLVNNSAADIAVVSASTPLAPMVELHEVVEAKGKMVMQPKEGGFVIPAHGSHTLEPGGDHIMLMKVAEEVKPGAEIPFTLTLKDGGTFAFTALGKDFAGAKEDYQPGMDMGSDSDG</sequence>
<comment type="caution">
    <text evidence="2">The sequence shown here is derived from an EMBL/GenBank/DDBJ whole genome shotgun (WGS) entry which is preliminary data.</text>
</comment>
<dbReference type="Proteomes" id="UP000640052">
    <property type="component" value="Unassembled WGS sequence"/>
</dbReference>
<dbReference type="SUPFAM" id="SSF110087">
    <property type="entry name" value="DR1885-like metal-binding protein"/>
    <property type="match status" value="1"/>
</dbReference>
<dbReference type="InterPro" id="IPR058248">
    <property type="entry name" value="Lxx211020-like"/>
</dbReference>
<feature type="signal peptide" evidence="1">
    <location>
        <begin position="1"/>
        <end position="26"/>
    </location>
</feature>
<evidence type="ECO:0000313" key="3">
    <source>
        <dbReference type="Proteomes" id="UP000640052"/>
    </source>
</evidence>
<keyword evidence="3" id="KW-1185">Reference proteome</keyword>
<evidence type="ECO:0000256" key="1">
    <source>
        <dbReference type="SAM" id="SignalP"/>
    </source>
</evidence>
<feature type="chain" id="PRO_5039238770" description="Copper chaperone PCu(A)C" evidence="1">
    <location>
        <begin position="27"/>
        <end position="189"/>
    </location>
</feature>
<dbReference type="AlphaFoldDB" id="A0A919Q7N0"/>
<dbReference type="Pfam" id="PF04314">
    <property type="entry name" value="PCuAC"/>
    <property type="match status" value="1"/>
</dbReference>
<keyword evidence="1" id="KW-0732">Signal</keyword>
<evidence type="ECO:0008006" key="4">
    <source>
        <dbReference type="Google" id="ProtNLM"/>
    </source>
</evidence>
<dbReference type="InterPro" id="IPR036182">
    <property type="entry name" value="PCuAC_sf"/>
</dbReference>
<evidence type="ECO:0000313" key="2">
    <source>
        <dbReference type="EMBL" id="GIH23954.1"/>
    </source>
</evidence>
<dbReference type="InterPro" id="IPR007410">
    <property type="entry name" value="LpqE-like"/>
</dbReference>
<protein>
    <recommendedName>
        <fullName evidence="4">Copper chaperone PCu(A)C</fullName>
    </recommendedName>
</protein>
<dbReference type="EMBL" id="BOOA01000014">
    <property type="protein sequence ID" value="GIH23954.1"/>
    <property type="molecule type" value="Genomic_DNA"/>
</dbReference>
<dbReference type="PANTHER" id="PTHR36302">
    <property type="entry name" value="BLR7088 PROTEIN"/>
    <property type="match status" value="1"/>
</dbReference>
<name>A0A919Q7N0_9ACTN</name>